<evidence type="ECO:0000313" key="3">
    <source>
        <dbReference type="Proteomes" id="UP001168972"/>
    </source>
</evidence>
<accession>A0AA39G8J7</accession>
<feature type="region of interest" description="Disordered" evidence="1">
    <location>
        <begin position="95"/>
        <end position="124"/>
    </location>
</feature>
<feature type="region of interest" description="Disordered" evidence="1">
    <location>
        <begin position="631"/>
        <end position="663"/>
    </location>
</feature>
<organism evidence="2 3">
    <name type="scientific">Microctonus hyperodae</name>
    <name type="common">Parasitoid wasp</name>
    <dbReference type="NCBI Taxonomy" id="165561"/>
    <lineage>
        <taxon>Eukaryota</taxon>
        <taxon>Metazoa</taxon>
        <taxon>Ecdysozoa</taxon>
        <taxon>Arthropoda</taxon>
        <taxon>Hexapoda</taxon>
        <taxon>Insecta</taxon>
        <taxon>Pterygota</taxon>
        <taxon>Neoptera</taxon>
        <taxon>Endopterygota</taxon>
        <taxon>Hymenoptera</taxon>
        <taxon>Apocrita</taxon>
        <taxon>Ichneumonoidea</taxon>
        <taxon>Braconidae</taxon>
        <taxon>Euphorinae</taxon>
        <taxon>Microctonus</taxon>
    </lineage>
</organism>
<gene>
    <name evidence="2" type="ORF">PV327_001359</name>
</gene>
<dbReference type="EMBL" id="JAQQBR010000001">
    <property type="protein sequence ID" value="KAK0183306.1"/>
    <property type="molecule type" value="Genomic_DNA"/>
</dbReference>
<evidence type="ECO:0000313" key="2">
    <source>
        <dbReference type="EMBL" id="KAK0183306.1"/>
    </source>
</evidence>
<dbReference type="PANTHER" id="PTHR37970:SF1">
    <property type="entry name" value="SERINE-RICH ADHESIN FOR PLATELETS"/>
    <property type="match status" value="1"/>
</dbReference>
<dbReference type="AlphaFoldDB" id="A0AA39G8J7"/>
<feature type="compositionally biased region" description="Acidic residues" evidence="1">
    <location>
        <begin position="105"/>
        <end position="116"/>
    </location>
</feature>
<reference evidence="2" key="2">
    <citation type="submission" date="2023-03" db="EMBL/GenBank/DDBJ databases">
        <authorList>
            <person name="Inwood S.N."/>
            <person name="Skelly J.G."/>
            <person name="Guhlin J."/>
            <person name="Harrop T.W.R."/>
            <person name="Goldson S.G."/>
            <person name="Dearden P.K."/>
        </authorList>
    </citation>
    <scope>NUCLEOTIDE SEQUENCE</scope>
    <source>
        <strain evidence="2">Lincoln</strain>
        <tissue evidence="2">Whole body</tissue>
    </source>
</reference>
<proteinExistence type="predicted"/>
<dbReference type="PANTHER" id="PTHR37970">
    <property type="entry name" value="PROTEIN CBG08587"/>
    <property type="match status" value="1"/>
</dbReference>
<feature type="compositionally biased region" description="Polar residues" evidence="1">
    <location>
        <begin position="648"/>
        <end position="663"/>
    </location>
</feature>
<reference evidence="2" key="1">
    <citation type="journal article" date="2023" name="bioRxiv">
        <title>Scaffold-level genome assemblies of two parasitoid biocontrol wasps reveal the parthenogenesis mechanism and an associated novel virus.</title>
        <authorList>
            <person name="Inwood S."/>
            <person name="Skelly J."/>
            <person name="Guhlin J."/>
            <person name="Harrop T."/>
            <person name="Goldson S."/>
            <person name="Dearden P."/>
        </authorList>
    </citation>
    <scope>NUCLEOTIDE SEQUENCE</scope>
    <source>
        <strain evidence="2">Lincoln</strain>
        <tissue evidence="2">Whole body</tissue>
    </source>
</reference>
<name>A0AA39G8J7_MICHY</name>
<protein>
    <submittedName>
        <fullName evidence="2">Uncharacterized protein</fullName>
    </submittedName>
</protein>
<comment type="caution">
    <text evidence="2">The sequence shown here is derived from an EMBL/GenBank/DDBJ whole genome shotgun (WGS) entry which is preliminary data.</text>
</comment>
<dbReference type="Proteomes" id="UP001168972">
    <property type="component" value="Unassembled WGS sequence"/>
</dbReference>
<keyword evidence="3" id="KW-1185">Reference proteome</keyword>
<sequence length="728" mass="81813">MTKEMSKNCKYFVQHAWKQDLCANCFELREDHRRKLKQLNTIIPDFTASLKSILRRRENNQKQRKNVVFRLSLTEIIGYGGDDLYDCSDDNSNDIDDNVSKHIDDDDDDDDDDEDADDKKNRKSIEDTTISKQILANSDEEERALSNLTRNNTNFNRITANLNDSSGPSTSSVDAEKITSKSFNNLMLGNIQKDSEGQRKTLLVSVTPFGSNNSSSVISAGRSADKATIDDERKRVIPRKIVEISNIESNCNTSANSNQQLSQLDKTPGKKCDETNEIGISSAIKFNNEEINEKSNIDQLKNEDVNMENTGEDNSKVKNISLNTEKNIVNKQTENMMELLNDDDNCEHDLLKIEKSNESKVMEINNEKIFEDTPSSLSSIDCSTIDSLSDTSVISPTPRNSFLHSGKTLNDVENPSAKPDEINVVINSPPCVNTTKYNLSKTFKNDEEIIPKPPEKLSDDLTSSIFTRKPASILKSDCPVVREKEKRERATSCSPKFRKMDENLLNRNYNNEIPERENMSKRNATRSLTRHSSSSYSQVLSNANSVDDEIKKKNKTRFSLKRLLRIGSSKKDLNITSIDSFVETINDNSSISQFKNRPEIIHPLELNGAAVEIVYHEKLINITDEITSTKSPSVKVSMREPPPPPPNNVYSSTKSECHQPSTNKFTSLSLHDELGSTKLSAHDVDREHPSCHSISTTTTTTSSVHSITGDSIHTGIHNFGKFRPIQCN</sequence>
<evidence type="ECO:0000256" key="1">
    <source>
        <dbReference type="SAM" id="MobiDB-lite"/>
    </source>
</evidence>